<dbReference type="RefSeq" id="WP_100661146.1">
    <property type="nucleotide sequence ID" value="NZ_CP024985.1"/>
</dbReference>
<sequence>MIIHKNSRRSSLLLLSGATLMLAAATPGAAAGVPGTSLSPAGHRFSAVAAGPVVFEAGPIVVTCAASSSLPGTGSRNTIPDGPAAANPAGPVAVRIAPPTFKDCTTDAPGLRVAVETNEAAGPWQVQLQYGTPGTARLSIPSGGFVLRTSGLLACTATAAPNGPATAEGRWRQEGGPAVLLERAPIPVKLEGSFFCATSVTSATITAEYTVRNTTDPARPITVGPSLPG</sequence>
<evidence type="ECO:0000313" key="2">
    <source>
        <dbReference type="Proteomes" id="UP000231791"/>
    </source>
</evidence>
<dbReference type="Proteomes" id="UP000231791">
    <property type="component" value="Chromosome"/>
</dbReference>
<dbReference type="PROSITE" id="PS50835">
    <property type="entry name" value="IG_LIKE"/>
    <property type="match status" value="1"/>
</dbReference>
<reference evidence="1 2" key="1">
    <citation type="submission" date="2017-11" db="EMBL/GenBank/DDBJ databases">
        <title>Complete genome sequence of Streptomyces lavendulae subsp. lavendulae CCM 3239 (formerly 'Streptomyces aureofaciens CCM 3239'), the producer of the angucycline-type antibiotic auricin.</title>
        <authorList>
            <person name="Busche T."/>
            <person name="Novakova R."/>
            <person name="Al'Dilaimi A."/>
            <person name="Homerova D."/>
            <person name="Feckova L."/>
            <person name="Rezuchova B."/>
            <person name="Mingyar E."/>
            <person name="Csolleiova D."/>
            <person name="Bekeova C."/>
            <person name="Winkler A."/>
            <person name="Sevcikova B."/>
            <person name="Kalinowski J."/>
            <person name="Kormanec J."/>
            <person name="Ruckert C."/>
        </authorList>
    </citation>
    <scope>NUCLEOTIDE SEQUENCE [LARGE SCALE GENOMIC DNA]</scope>
    <source>
        <strain evidence="1 2">CCM 3239</strain>
    </source>
</reference>
<dbReference type="InterPro" id="IPR006311">
    <property type="entry name" value="TAT_signal"/>
</dbReference>
<protein>
    <submittedName>
        <fullName evidence="1">Uncharacterized protein</fullName>
    </submittedName>
</protein>
<dbReference type="GeneID" id="49388189"/>
<name>A0A2K8PQG2_STRLA</name>
<keyword evidence="2" id="KW-1185">Reference proteome</keyword>
<dbReference type="PROSITE" id="PS51318">
    <property type="entry name" value="TAT"/>
    <property type="match status" value="1"/>
</dbReference>
<dbReference type="InterPro" id="IPR007110">
    <property type="entry name" value="Ig-like_dom"/>
</dbReference>
<dbReference type="AlphaFoldDB" id="A0A2K8PQG2"/>
<proteinExistence type="predicted"/>
<gene>
    <name evidence="1" type="ORF">SLAV_36100</name>
</gene>
<accession>A0A2K8PQG2</accession>
<dbReference type="KEGG" id="slx:SLAV_36100"/>
<evidence type="ECO:0000313" key="1">
    <source>
        <dbReference type="EMBL" id="ATZ28987.1"/>
    </source>
</evidence>
<organism evidence="1 2">
    <name type="scientific">Streptomyces lavendulae subsp. lavendulae</name>
    <dbReference type="NCBI Taxonomy" id="58340"/>
    <lineage>
        <taxon>Bacteria</taxon>
        <taxon>Bacillati</taxon>
        <taxon>Actinomycetota</taxon>
        <taxon>Actinomycetes</taxon>
        <taxon>Kitasatosporales</taxon>
        <taxon>Streptomycetaceae</taxon>
        <taxon>Streptomyces</taxon>
    </lineage>
</organism>
<dbReference type="EMBL" id="CP024985">
    <property type="protein sequence ID" value="ATZ28987.1"/>
    <property type="molecule type" value="Genomic_DNA"/>
</dbReference>